<reference evidence="2" key="2">
    <citation type="submission" date="2015-01" db="EMBL/GenBank/DDBJ databases">
        <title>Evolutionary Origins and Diversification of the Mycorrhizal Mutualists.</title>
        <authorList>
            <consortium name="DOE Joint Genome Institute"/>
            <consortium name="Mycorrhizal Genomics Consortium"/>
            <person name="Kohler A."/>
            <person name="Kuo A."/>
            <person name="Nagy L.G."/>
            <person name="Floudas D."/>
            <person name="Copeland A."/>
            <person name="Barry K.W."/>
            <person name="Cichocki N."/>
            <person name="Veneault-Fourrey C."/>
            <person name="LaButti K."/>
            <person name="Lindquist E.A."/>
            <person name="Lipzen A."/>
            <person name="Lundell T."/>
            <person name="Morin E."/>
            <person name="Murat C."/>
            <person name="Riley R."/>
            <person name="Ohm R."/>
            <person name="Sun H."/>
            <person name="Tunlid A."/>
            <person name="Henrissat B."/>
            <person name="Grigoriev I.V."/>
            <person name="Hibbett D.S."/>
            <person name="Martin F."/>
        </authorList>
    </citation>
    <scope>NUCLEOTIDE SEQUENCE [LARGE SCALE GENOMIC DNA]</scope>
    <source>
        <strain evidence="2">F 1598</strain>
    </source>
</reference>
<name>A0A0C3AZ33_PILCF</name>
<dbReference type="Proteomes" id="UP000054166">
    <property type="component" value="Unassembled WGS sequence"/>
</dbReference>
<dbReference type="EMBL" id="KN833010">
    <property type="protein sequence ID" value="KIM79268.1"/>
    <property type="molecule type" value="Genomic_DNA"/>
</dbReference>
<keyword evidence="2" id="KW-1185">Reference proteome</keyword>
<gene>
    <name evidence="1" type="ORF">PILCRDRAFT_823523</name>
</gene>
<organism evidence="1 2">
    <name type="scientific">Piloderma croceum (strain F 1598)</name>
    <dbReference type="NCBI Taxonomy" id="765440"/>
    <lineage>
        <taxon>Eukaryota</taxon>
        <taxon>Fungi</taxon>
        <taxon>Dikarya</taxon>
        <taxon>Basidiomycota</taxon>
        <taxon>Agaricomycotina</taxon>
        <taxon>Agaricomycetes</taxon>
        <taxon>Agaricomycetidae</taxon>
        <taxon>Atheliales</taxon>
        <taxon>Atheliaceae</taxon>
        <taxon>Piloderma</taxon>
    </lineage>
</organism>
<proteinExistence type="predicted"/>
<sequence length="168" mass="18282">MYCGGRGIRVIAGLGSQQCGNQMQYQIHSTSEDMNGLPRSLPCASDVKALEVVLSSRQPSPFRSQPGVRLLPDDDSGRTVSDGYNDVVSIPCGGTRVNELHTNRIDAYASGITCFALVGSERDIFFRFRLTIAACCFVRRECSKRAMRKTLASPQGISVIRSADQCKG</sequence>
<dbReference type="InParanoid" id="A0A0C3AZ33"/>
<dbReference type="HOGENOM" id="CLU_1587143_0_0_1"/>
<accession>A0A0C3AZ33</accession>
<reference evidence="1 2" key="1">
    <citation type="submission" date="2014-04" db="EMBL/GenBank/DDBJ databases">
        <authorList>
            <consortium name="DOE Joint Genome Institute"/>
            <person name="Kuo A."/>
            <person name="Tarkka M."/>
            <person name="Buscot F."/>
            <person name="Kohler A."/>
            <person name="Nagy L.G."/>
            <person name="Floudas D."/>
            <person name="Copeland A."/>
            <person name="Barry K.W."/>
            <person name="Cichocki N."/>
            <person name="Veneault-Fourrey C."/>
            <person name="LaButti K."/>
            <person name="Lindquist E.A."/>
            <person name="Lipzen A."/>
            <person name="Lundell T."/>
            <person name="Morin E."/>
            <person name="Murat C."/>
            <person name="Sun H."/>
            <person name="Tunlid A."/>
            <person name="Henrissat B."/>
            <person name="Grigoriev I.V."/>
            <person name="Hibbett D.S."/>
            <person name="Martin F."/>
            <person name="Nordberg H.P."/>
            <person name="Cantor M.N."/>
            <person name="Hua S.X."/>
        </authorList>
    </citation>
    <scope>NUCLEOTIDE SEQUENCE [LARGE SCALE GENOMIC DNA]</scope>
    <source>
        <strain evidence="1 2">F 1598</strain>
    </source>
</reference>
<evidence type="ECO:0000313" key="1">
    <source>
        <dbReference type="EMBL" id="KIM79268.1"/>
    </source>
</evidence>
<protein>
    <submittedName>
        <fullName evidence="1">Uncharacterized protein</fullName>
    </submittedName>
</protein>
<evidence type="ECO:0000313" key="2">
    <source>
        <dbReference type="Proteomes" id="UP000054166"/>
    </source>
</evidence>
<dbReference type="AlphaFoldDB" id="A0A0C3AZ33"/>